<evidence type="ECO:0000313" key="1">
    <source>
        <dbReference type="EMBL" id="ADB38336.1"/>
    </source>
</evidence>
<dbReference type="EMBL" id="CP001769">
    <property type="protein sequence ID" value="ADB38336.1"/>
    <property type="molecule type" value="Genomic_DNA"/>
</dbReference>
<evidence type="ECO:0000313" key="2">
    <source>
        <dbReference type="Proteomes" id="UP000002028"/>
    </source>
</evidence>
<dbReference type="KEGG" id="sli:Slin_2315"/>
<sequence>MKHEGLMSGHRIVNNQMDLYLSFMLICKNERINSAT</sequence>
<dbReference type="Proteomes" id="UP000002028">
    <property type="component" value="Chromosome"/>
</dbReference>
<dbReference type="HOGENOM" id="CLU_3358573_0_0_10"/>
<name>D2QFG2_SPILD</name>
<dbReference type="AlphaFoldDB" id="D2QFG2"/>
<reference evidence="1 2" key="1">
    <citation type="journal article" date="2010" name="Stand. Genomic Sci.">
        <title>Complete genome sequence of Spirosoma linguale type strain (1).</title>
        <authorList>
            <person name="Lail K."/>
            <person name="Sikorski J."/>
            <person name="Saunders E."/>
            <person name="Lapidus A."/>
            <person name="Glavina Del Rio T."/>
            <person name="Copeland A."/>
            <person name="Tice H."/>
            <person name="Cheng J.-F."/>
            <person name="Lucas S."/>
            <person name="Nolan M."/>
            <person name="Bruce D."/>
            <person name="Goodwin L."/>
            <person name="Pitluck S."/>
            <person name="Ivanova N."/>
            <person name="Mavromatis K."/>
            <person name="Ovchinnikova G."/>
            <person name="Pati A."/>
            <person name="Chen A."/>
            <person name="Palaniappan K."/>
            <person name="Land M."/>
            <person name="Hauser L."/>
            <person name="Chang Y.-J."/>
            <person name="Jeffries C.D."/>
            <person name="Chain P."/>
            <person name="Brettin T."/>
            <person name="Detter J.C."/>
            <person name="Schuetze A."/>
            <person name="Rohde M."/>
            <person name="Tindall B.J."/>
            <person name="Goeker M."/>
            <person name="Bristow J."/>
            <person name="Eisen J.A."/>
            <person name="Markowitz V."/>
            <person name="Hugenholtz P."/>
            <person name="Kyrpides N.C."/>
            <person name="Klenk H.-P."/>
            <person name="Chen F."/>
        </authorList>
    </citation>
    <scope>NUCLEOTIDE SEQUENCE [LARGE SCALE GENOMIC DNA]</scope>
    <source>
        <strain evidence="2">ATCC 33905 / DSM 74 / LMG 10896 / Claus 1</strain>
    </source>
</reference>
<organism evidence="1 2">
    <name type="scientific">Spirosoma linguale (strain ATCC 33905 / DSM 74 / LMG 10896 / Claus 1)</name>
    <dbReference type="NCBI Taxonomy" id="504472"/>
    <lineage>
        <taxon>Bacteria</taxon>
        <taxon>Pseudomonadati</taxon>
        <taxon>Bacteroidota</taxon>
        <taxon>Cytophagia</taxon>
        <taxon>Cytophagales</taxon>
        <taxon>Cytophagaceae</taxon>
        <taxon>Spirosoma</taxon>
    </lineage>
</organism>
<protein>
    <submittedName>
        <fullName evidence="1">Uncharacterized protein</fullName>
    </submittedName>
</protein>
<gene>
    <name evidence="1" type="ordered locus">Slin_2315</name>
</gene>
<accession>D2QFG2</accession>
<proteinExistence type="predicted"/>
<keyword evidence="2" id="KW-1185">Reference proteome</keyword>